<sequence>LGRGGFGTVDEVLCKPTNKTYARKIIPLEQTAAKVSAEVEILKQLRHQHIINLAAYCTTSDQLWLFMTPVAEGNLATYLRGDSNFSFGLPDRELLRTWESDLISALKYLHGREILHGDIKPQNMLVSSDMKIYLSDFGSARAKYIEQSHGIEPQPASALTPKYSAPEVSYHKSVGYSWEIGAAADIFSLGCVWAEI</sequence>
<evidence type="ECO:0000256" key="6">
    <source>
        <dbReference type="ARBA" id="ARBA00022840"/>
    </source>
</evidence>
<proteinExistence type="predicted"/>
<dbReference type="Gene3D" id="1.10.510.10">
    <property type="entry name" value="Transferase(Phosphotransferase) domain 1"/>
    <property type="match status" value="1"/>
</dbReference>
<evidence type="ECO:0000256" key="5">
    <source>
        <dbReference type="ARBA" id="ARBA00022777"/>
    </source>
</evidence>
<dbReference type="EC" id="2.7.11.1" evidence="1"/>
<feature type="domain" description="Protein kinase" evidence="9">
    <location>
        <begin position="1"/>
        <end position="196"/>
    </location>
</feature>
<comment type="catalytic activity">
    <reaction evidence="7">
        <text>L-threonyl-[protein] + ATP = O-phospho-L-threonyl-[protein] + ADP + H(+)</text>
        <dbReference type="Rhea" id="RHEA:46608"/>
        <dbReference type="Rhea" id="RHEA-COMP:11060"/>
        <dbReference type="Rhea" id="RHEA-COMP:11605"/>
        <dbReference type="ChEBI" id="CHEBI:15378"/>
        <dbReference type="ChEBI" id="CHEBI:30013"/>
        <dbReference type="ChEBI" id="CHEBI:30616"/>
        <dbReference type="ChEBI" id="CHEBI:61977"/>
        <dbReference type="ChEBI" id="CHEBI:456216"/>
        <dbReference type="EC" id="2.7.11.1"/>
    </reaction>
</comment>
<dbReference type="InterPro" id="IPR000719">
    <property type="entry name" value="Prot_kinase_dom"/>
</dbReference>
<protein>
    <recommendedName>
        <fullName evidence="1">non-specific serine/threonine protein kinase</fullName>
        <ecNumber evidence="1">2.7.11.1</ecNumber>
    </recommendedName>
</protein>
<keyword evidence="3" id="KW-0808">Transferase</keyword>
<dbReference type="CDD" id="cd00180">
    <property type="entry name" value="PKc"/>
    <property type="match status" value="1"/>
</dbReference>
<dbReference type="InterPro" id="IPR053235">
    <property type="entry name" value="Ser_Thr_kinase"/>
</dbReference>
<keyword evidence="11" id="KW-1185">Reference proteome</keyword>
<accession>A0A2J6T0Q9</accession>
<keyword evidence="6" id="KW-0067">ATP-binding</keyword>
<reference evidence="10 11" key="1">
    <citation type="submission" date="2016-04" db="EMBL/GenBank/DDBJ databases">
        <title>A degradative enzymes factory behind the ericoid mycorrhizal symbiosis.</title>
        <authorList>
            <consortium name="DOE Joint Genome Institute"/>
            <person name="Martino E."/>
            <person name="Morin E."/>
            <person name="Grelet G."/>
            <person name="Kuo A."/>
            <person name="Kohler A."/>
            <person name="Daghino S."/>
            <person name="Barry K."/>
            <person name="Choi C."/>
            <person name="Cichocki N."/>
            <person name="Clum A."/>
            <person name="Copeland A."/>
            <person name="Hainaut M."/>
            <person name="Haridas S."/>
            <person name="Labutti K."/>
            <person name="Lindquist E."/>
            <person name="Lipzen A."/>
            <person name="Khouja H.-R."/>
            <person name="Murat C."/>
            <person name="Ohm R."/>
            <person name="Olson A."/>
            <person name="Spatafora J."/>
            <person name="Veneault-Fourrey C."/>
            <person name="Henrissat B."/>
            <person name="Grigoriev I."/>
            <person name="Martin F."/>
            <person name="Perotto S."/>
        </authorList>
    </citation>
    <scope>NUCLEOTIDE SEQUENCE [LARGE SCALE GENOMIC DNA]</scope>
    <source>
        <strain evidence="10 11">E</strain>
    </source>
</reference>
<feature type="non-terminal residue" evidence="10">
    <location>
        <position position="196"/>
    </location>
</feature>
<keyword evidence="2" id="KW-0723">Serine/threonine-protein kinase</keyword>
<evidence type="ECO:0000313" key="11">
    <source>
        <dbReference type="Proteomes" id="UP000235371"/>
    </source>
</evidence>
<evidence type="ECO:0000256" key="7">
    <source>
        <dbReference type="ARBA" id="ARBA00047899"/>
    </source>
</evidence>
<dbReference type="Pfam" id="PF00069">
    <property type="entry name" value="Pkinase"/>
    <property type="match status" value="1"/>
</dbReference>
<evidence type="ECO:0000259" key="9">
    <source>
        <dbReference type="PROSITE" id="PS50011"/>
    </source>
</evidence>
<dbReference type="GO" id="GO:0004674">
    <property type="term" value="F:protein serine/threonine kinase activity"/>
    <property type="evidence" value="ECO:0007669"/>
    <property type="project" value="UniProtKB-KW"/>
</dbReference>
<dbReference type="OrthoDB" id="4062651at2759"/>
<dbReference type="InParanoid" id="A0A2J6T0Q9"/>
<dbReference type="PANTHER" id="PTHR24361">
    <property type="entry name" value="MITOGEN-ACTIVATED KINASE KINASE KINASE"/>
    <property type="match status" value="1"/>
</dbReference>
<dbReference type="Proteomes" id="UP000235371">
    <property type="component" value="Unassembled WGS sequence"/>
</dbReference>
<dbReference type="GeneID" id="36581123"/>
<dbReference type="PROSITE" id="PS50011">
    <property type="entry name" value="PROTEIN_KINASE_DOM"/>
    <property type="match status" value="1"/>
</dbReference>
<dbReference type="SMART" id="SM00220">
    <property type="entry name" value="S_TKc"/>
    <property type="match status" value="1"/>
</dbReference>
<dbReference type="InterPro" id="IPR011009">
    <property type="entry name" value="Kinase-like_dom_sf"/>
</dbReference>
<evidence type="ECO:0000256" key="4">
    <source>
        <dbReference type="ARBA" id="ARBA00022741"/>
    </source>
</evidence>
<keyword evidence="4" id="KW-0547">Nucleotide-binding</keyword>
<dbReference type="SUPFAM" id="SSF56112">
    <property type="entry name" value="Protein kinase-like (PK-like)"/>
    <property type="match status" value="1"/>
</dbReference>
<dbReference type="PANTHER" id="PTHR24361:SF433">
    <property type="entry name" value="PROTEIN KINASE DOMAIN-CONTAINING PROTEIN"/>
    <property type="match status" value="1"/>
</dbReference>
<dbReference type="PROSITE" id="PS00108">
    <property type="entry name" value="PROTEIN_KINASE_ST"/>
    <property type="match status" value="1"/>
</dbReference>
<name>A0A2J6T0Q9_9HELO</name>
<organism evidence="10 11">
    <name type="scientific">Hyaloscypha bicolor E</name>
    <dbReference type="NCBI Taxonomy" id="1095630"/>
    <lineage>
        <taxon>Eukaryota</taxon>
        <taxon>Fungi</taxon>
        <taxon>Dikarya</taxon>
        <taxon>Ascomycota</taxon>
        <taxon>Pezizomycotina</taxon>
        <taxon>Leotiomycetes</taxon>
        <taxon>Helotiales</taxon>
        <taxon>Hyaloscyphaceae</taxon>
        <taxon>Hyaloscypha</taxon>
        <taxon>Hyaloscypha bicolor</taxon>
    </lineage>
</organism>
<evidence type="ECO:0000313" key="10">
    <source>
        <dbReference type="EMBL" id="PMD56596.1"/>
    </source>
</evidence>
<keyword evidence="5 10" id="KW-0418">Kinase</keyword>
<dbReference type="GO" id="GO:0005524">
    <property type="term" value="F:ATP binding"/>
    <property type="evidence" value="ECO:0007669"/>
    <property type="project" value="UniProtKB-KW"/>
</dbReference>
<evidence type="ECO:0000256" key="3">
    <source>
        <dbReference type="ARBA" id="ARBA00022679"/>
    </source>
</evidence>
<evidence type="ECO:0000256" key="8">
    <source>
        <dbReference type="ARBA" id="ARBA00048679"/>
    </source>
</evidence>
<comment type="catalytic activity">
    <reaction evidence="8">
        <text>L-seryl-[protein] + ATP = O-phospho-L-seryl-[protein] + ADP + H(+)</text>
        <dbReference type="Rhea" id="RHEA:17989"/>
        <dbReference type="Rhea" id="RHEA-COMP:9863"/>
        <dbReference type="Rhea" id="RHEA-COMP:11604"/>
        <dbReference type="ChEBI" id="CHEBI:15378"/>
        <dbReference type="ChEBI" id="CHEBI:29999"/>
        <dbReference type="ChEBI" id="CHEBI:30616"/>
        <dbReference type="ChEBI" id="CHEBI:83421"/>
        <dbReference type="ChEBI" id="CHEBI:456216"/>
        <dbReference type="EC" id="2.7.11.1"/>
    </reaction>
</comment>
<evidence type="ECO:0000256" key="1">
    <source>
        <dbReference type="ARBA" id="ARBA00012513"/>
    </source>
</evidence>
<dbReference type="GO" id="GO:0005737">
    <property type="term" value="C:cytoplasm"/>
    <property type="evidence" value="ECO:0007669"/>
    <property type="project" value="TreeGrafter"/>
</dbReference>
<dbReference type="STRING" id="1095630.A0A2J6T0Q9"/>
<dbReference type="AlphaFoldDB" id="A0A2J6T0Q9"/>
<dbReference type="EMBL" id="KZ613848">
    <property type="protein sequence ID" value="PMD56596.1"/>
    <property type="molecule type" value="Genomic_DNA"/>
</dbReference>
<gene>
    <name evidence="10" type="ORF">K444DRAFT_483319</name>
</gene>
<feature type="non-terminal residue" evidence="10">
    <location>
        <position position="1"/>
    </location>
</feature>
<dbReference type="InterPro" id="IPR008271">
    <property type="entry name" value="Ser/Thr_kinase_AS"/>
</dbReference>
<dbReference type="RefSeq" id="XP_024733500.1">
    <property type="nucleotide sequence ID" value="XM_024873043.1"/>
</dbReference>
<evidence type="ECO:0000256" key="2">
    <source>
        <dbReference type="ARBA" id="ARBA00022527"/>
    </source>
</evidence>